<dbReference type="InterPro" id="IPR016162">
    <property type="entry name" value="Ald_DH_N"/>
</dbReference>
<feature type="non-terminal residue" evidence="1">
    <location>
        <position position="48"/>
    </location>
</feature>
<protein>
    <submittedName>
        <fullName evidence="1">Succinate-semialdehyde dehydrogenase / glutarate-semialdehyde dehydrogenase</fullName>
    </submittedName>
</protein>
<dbReference type="Proteomes" id="UP000199317">
    <property type="component" value="Unassembled WGS sequence"/>
</dbReference>
<evidence type="ECO:0000313" key="1">
    <source>
        <dbReference type="EMBL" id="SDP94381.1"/>
    </source>
</evidence>
<proteinExistence type="predicted"/>
<keyword evidence="2" id="KW-1185">Reference proteome</keyword>
<name>A0A1H0WUF9_9BURK</name>
<accession>A0A1H0WUF9</accession>
<sequence length="48" mass="4785">MTTSSSSPASSLSAARPLVRSQLYIAGRWQAAAGGATFAVTDPATGDT</sequence>
<dbReference type="GO" id="GO:0016491">
    <property type="term" value="F:oxidoreductase activity"/>
    <property type="evidence" value="ECO:0007669"/>
    <property type="project" value="InterPro"/>
</dbReference>
<dbReference type="EMBL" id="FNJL01000062">
    <property type="protein sequence ID" value="SDP94381.1"/>
    <property type="molecule type" value="Genomic_DNA"/>
</dbReference>
<dbReference type="AlphaFoldDB" id="A0A1H0WUF9"/>
<reference evidence="2" key="1">
    <citation type="submission" date="2016-10" db="EMBL/GenBank/DDBJ databases">
        <authorList>
            <person name="Varghese N."/>
            <person name="Submissions S."/>
        </authorList>
    </citation>
    <scope>NUCLEOTIDE SEQUENCE [LARGE SCALE GENOMIC DNA]</scope>
    <source>
        <strain evidence="2">DSM 17101</strain>
    </source>
</reference>
<gene>
    <name evidence="1" type="ORF">SAMN04489708_1629</name>
</gene>
<organism evidence="1 2">
    <name type="scientific">Paracidovorax cattleyae</name>
    <dbReference type="NCBI Taxonomy" id="80868"/>
    <lineage>
        <taxon>Bacteria</taxon>
        <taxon>Pseudomonadati</taxon>
        <taxon>Pseudomonadota</taxon>
        <taxon>Betaproteobacteria</taxon>
        <taxon>Burkholderiales</taxon>
        <taxon>Comamonadaceae</taxon>
        <taxon>Paracidovorax</taxon>
    </lineage>
</organism>
<evidence type="ECO:0000313" key="2">
    <source>
        <dbReference type="Proteomes" id="UP000199317"/>
    </source>
</evidence>
<dbReference type="Gene3D" id="3.40.605.10">
    <property type="entry name" value="Aldehyde Dehydrogenase, Chain A, domain 1"/>
    <property type="match status" value="1"/>
</dbReference>